<reference evidence="2 3" key="1">
    <citation type="submission" date="2019-08" db="EMBL/GenBank/DDBJ databases">
        <title>Marinobacter ZYF650 sp. nov., a marine bacterium isolated from seawater of the Mariana trench.</title>
        <authorList>
            <person name="Ahmad W."/>
        </authorList>
    </citation>
    <scope>NUCLEOTIDE SEQUENCE [LARGE SCALE GENOMIC DNA]</scope>
    <source>
        <strain evidence="2 3">ZYF650</strain>
    </source>
</reference>
<dbReference type="RefSeq" id="WP_149600248.1">
    <property type="nucleotide sequence ID" value="NZ_VTUU01000004.1"/>
</dbReference>
<name>A0A5B0VGZ2_9GAMM</name>
<evidence type="ECO:0000313" key="2">
    <source>
        <dbReference type="EMBL" id="KAA1173852.1"/>
    </source>
</evidence>
<feature type="signal peptide" evidence="1">
    <location>
        <begin position="1"/>
        <end position="21"/>
    </location>
</feature>
<dbReference type="EMBL" id="VTUU01000004">
    <property type="protein sequence ID" value="KAA1173852.1"/>
    <property type="molecule type" value="Genomic_DNA"/>
</dbReference>
<comment type="caution">
    <text evidence="2">The sequence shown here is derived from an EMBL/GenBank/DDBJ whole genome shotgun (WGS) entry which is preliminary data.</text>
</comment>
<evidence type="ECO:0000313" key="3">
    <source>
        <dbReference type="Proteomes" id="UP000323161"/>
    </source>
</evidence>
<gene>
    <name evidence="2" type="ORF">FWJ25_10565</name>
</gene>
<organism evidence="2 3">
    <name type="scientific">Marinobacter salinexigens</name>
    <dbReference type="NCBI Taxonomy" id="2919747"/>
    <lineage>
        <taxon>Bacteria</taxon>
        <taxon>Pseudomonadati</taxon>
        <taxon>Pseudomonadota</taxon>
        <taxon>Gammaproteobacteria</taxon>
        <taxon>Pseudomonadales</taxon>
        <taxon>Marinobacteraceae</taxon>
        <taxon>Marinobacter</taxon>
    </lineage>
</organism>
<feature type="chain" id="PRO_5022940156" evidence="1">
    <location>
        <begin position="22"/>
        <end position="373"/>
    </location>
</feature>
<keyword evidence="3" id="KW-1185">Reference proteome</keyword>
<dbReference type="Proteomes" id="UP000323161">
    <property type="component" value="Unassembled WGS sequence"/>
</dbReference>
<protein>
    <submittedName>
        <fullName evidence="2">Organic solvent ABC transporter permease</fullName>
    </submittedName>
</protein>
<keyword evidence="1" id="KW-0732">Signal</keyword>
<dbReference type="AlphaFoldDB" id="A0A5B0VGZ2"/>
<accession>A0A5B0VGZ2</accession>
<evidence type="ECO:0000256" key="1">
    <source>
        <dbReference type="SAM" id="SignalP"/>
    </source>
</evidence>
<proteinExistence type="predicted"/>
<dbReference type="PROSITE" id="PS51257">
    <property type="entry name" value="PROKAR_LIPOPROTEIN"/>
    <property type="match status" value="1"/>
</dbReference>
<sequence length="373" mass="40673">MRSAHLVRLSFGLATSLALTACLGDSGGSGGTAASTGYLSYNGLSGLSYQTASQTGTTDSSGRFLYYPGETLSFNIGDLALAEGVPAREYVTPLEFFSDVRAALNNAGVDGEGLSTHTITEQQLLHDATLSNFTRFLMSLNWTENVKDGEGMDIRDRVIQQINAALPKLSGPIDFAVPEPEFTATGTAPSPANQLLAAICFYPEGDELCEAPPTQDEIDNAPGKPEEEADWDPDIDYSEDLQAKRDRILDSVRTLDVIDEEDARIYLTRELNAISTNLANRYYLENHVASHPASDTGIKSLEIHEIGKVLALSDLEAISTRPSDVVIHATDWQSGRVEYFVDGESGGESELILSFRPEGTYRWVRKQLRVIIR</sequence>